<feature type="domain" description="EF-hand" evidence="3">
    <location>
        <begin position="191"/>
        <end position="226"/>
    </location>
</feature>
<evidence type="ECO:0000256" key="1">
    <source>
        <dbReference type="SAM" id="MobiDB-lite"/>
    </source>
</evidence>
<evidence type="ECO:0000259" key="3">
    <source>
        <dbReference type="PROSITE" id="PS50222"/>
    </source>
</evidence>
<keyword evidence="2" id="KW-0472">Membrane</keyword>
<dbReference type="Proteomes" id="UP000315724">
    <property type="component" value="Chromosome"/>
</dbReference>
<proteinExistence type="predicted"/>
<feature type="transmembrane region" description="Helical" evidence="2">
    <location>
        <begin position="25"/>
        <end position="48"/>
    </location>
</feature>
<accession>A0A517QV44</accession>
<dbReference type="AlphaFoldDB" id="A0A517QV44"/>
<dbReference type="CDD" id="cd00051">
    <property type="entry name" value="EFh"/>
    <property type="match status" value="1"/>
</dbReference>
<dbReference type="InterPro" id="IPR002048">
    <property type="entry name" value="EF_hand_dom"/>
</dbReference>
<dbReference type="InterPro" id="IPR011992">
    <property type="entry name" value="EF-hand-dom_pair"/>
</dbReference>
<evidence type="ECO:0000313" key="4">
    <source>
        <dbReference type="EMBL" id="QDT35457.1"/>
    </source>
</evidence>
<organism evidence="4 5">
    <name type="scientific">Thalassoglobus polymorphus</name>
    <dbReference type="NCBI Taxonomy" id="2527994"/>
    <lineage>
        <taxon>Bacteria</taxon>
        <taxon>Pseudomonadati</taxon>
        <taxon>Planctomycetota</taxon>
        <taxon>Planctomycetia</taxon>
        <taxon>Planctomycetales</taxon>
        <taxon>Planctomycetaceae</taxon>
        <taxon>Thalassoglobus</taxon>
    </lineage>
</organism>
<reference evidence="4 5" key="1">
    <citation type="submission" date="2019-02" db="EMBL/GenBank/DDBJ databases">
        <title>Deep-cultivation of Planctomycetes and their phenomic and genomic characterization uncovers novel biology.</title>
        <authorList>
            <person name="Wiegand S."/>
            <person name="Jogler M."/>
            <person name="Boedeker C."/>
            <person name="Pinto D."/>
            <person name="Vollmers J."/>
            <person name="Rivas-Marin E."/>
            <person name="Kohn T."/>
            <person name="Peeters S.H."/>
            <person name="Heuer A."/>
            <person name="Rast P."/>
            <person name="Oberbeckmann S."/>
            <person name="Bunk B."/>
            <person name="Jeske O."/>
            <person name="Meyerdierks A."/>
            <person name="Storesund J.E."/>
            <person name="Kallscheuer N."/>
            <person name="Luecker S."/>
            <person name="Lage O.M."/>
            <person name="Pohl T."/>
            <person name="Merkel B.J."/>
            <person name="Hornburger P."/>
            <person name="Mueller R.-W."/>
            <person name="Bruemmer F."/>
            <person name="Labrenz M."/>
            <person name="Spormann A.M."/>
            <person name="Op den Camp H."/>
            <person name="Overmann J."/>
            <person name="Amann R."/>
            <person name="Jetten M.S.M."/>
            <person name="Mascher T."/>
            <person name="Medema M.H."/>
            <person name="Devos D.P."/>
            <person name="Kaster A.-K."/>
            <person name="Ovreas L."/>
            <person name="Rohde M."/>
            <person name="Galperin M.Y."/>
            <person name="Jogler C."/>
        </authorList>
    </citation>
    <scope>NUCLEOTIDE SEQUENCE [LARGE SCALE GENOMIC DNA]</scope>
    <source>
        <strain evidence="4 5">Mal48</strain>
    </source>
</reference>
<keyword evidence="2" id="KW-1133">Transmembrane helix</keyword>
<dbReference type="SUPFAM" id="SSF47473">
    <property type="entry name" value="EF-hand"/>
    <property type="match status" value="1"/>
</dbReference>
<dbReference type="Pfam" id="PF13202">
    <property type="entry name" value="EF-hand_5"/>
    <property type="match status" value="2"/>
</dbReference>
<feature type="compositionally biased region" description="Basic and acidic residues" evidence="1">
    <location>
        <begin position="183"/>
        <end position="194"/>
    </location>
</feature>
<protein>
    <submittedName>
        <fullName evidence="4">EF hand</fullName>
    </submittedName>
</protein>
<dbReference type="OrthoDB" id="213507at2"/>
<feature type="compositionally biased region" description="Basic and acidic residues" evidence="1">
    <location>
        <begin position="237"/>
        <end position="263"/>
    </location>
</feature>
<dbReference type="EMBL" id="CP036267">
    <property type="protein sequence ID" value="QDT35457.1"/>
    <property type="molecule type" value="Genomic_DNA"/>
</dbReference>
<dbReference type="GO" id="GO:0005509">
    <property type="term" value="F:calcium ion binding"/>
    <property type="evidence" value="ECO:0007669"/>
    <property type="project" value="InterPro"/>
</dbReference>
<keyword evidence="5" id="KW-1185">Reference proteome</keyword>
<name>A0A517QV44_9PLAN</name>
<dbReference type="RefSeq" id="WP_145205055.1">
    <property type="nucleotide sequence ID" value="NZ_CP036267.1"/>
</dbReference>
<feature type="compositionally biased region" description="Basic and acidic residues" evidence="1">
    <location>
        <begin position="164"/>
        <end position="175"/>
    </location>
</feature>
<sequence length="270" mass="29074">MSDESNSPSVATTEAKPKRNPVERVAVWGLIGIMVLFVCTEGIARFGYSMTLPRLQKRINEDDGVDPRPLTVEEADTLVFGFPTKTVEGQKVTYRWKGLLKDFGAIHLPYDEDNIVLTLVTDAPPEIEEKVAATGEDEEESGPDPSIEGAPVGDAAPGGDGDGETGRQRGGRDFDPMELDADGDGKLSKEEAPERMQQIFDRIDTNGDGFADAEEFAAMRAARKNRGSESPAAEGSSPEKTKKESEAAEKKAEPKDATTKPAEEAAAESE</sequence>
<evidence type="ECO:0000313" key="5">
    <source>
        <dbReference type="Proteomes" id="UP000315724"/>
    </source>
</evidence>
<dbReference type="Gene3D" id="1.10.238.10">
    <property type="entry name" value="EF-hand"/>
    <property type="match status" value="1"/>
</dbReference>
<keyword evidence="2" id="KW-0812">Transmembrane</keyword>
<gene>
    <name evidence="4" type="ORF">Mal48_47340</name>
</gene>
<evidence type="ECO:0000256" key="2">
    <source>
        <dbReference type="SAM" id="Phobius"/>
    </source>
</evidence>
<dbReference type="KEGG" id="tpol:Mal48_47340"/>
<dbReference type="PROSITE" id="PS50222">
    <property type="entry name" value="EF_HAND_2"/>
    <property type="match status" value="1"/>
</dbReference>
<feature type="region of interest" description="Disordered" evidence="1">
    <location>
        <begin position="132"/>
        <end position="270"/>
    </location>
</feature>